<evidence type="ECO:0000313" key="3">
    <source>
        <dbReference type="Proteomes" id="UP001469553"/>
    </source>
</evidence>
<evidence type="ECO:0000313" key="2">
    <source>
        <dbReference type="EMBL" id="MEQ2295423.1"/>
    </source>
</evidence>
<dbReference type="Proteomes" id="UP001469553">
    <property type="component" value="Unassembled WGS sequence"/>
</dbReference>
<keyword evidence="3" id="KW-1185">Reference proteome</keyword>
<gene>
    <name evidence="2" type="ORF">AMECASPLE_014194</name>
</gene>
<sequence>MTIFDTLSSIYRMNATMFYSFLQKKTKLALPVNGSEDELGFSDEENEQLATHQGESEDDRDSENEEDYEPENEDSRNRKERGDSEGESAVTVHYFIKIMFYQILHCE</sequence>
<name>A0ABV0YNK2_9TELE</name>
<feature type="compositionally biased region" description="Acidic residues" evidence="1">
    <location>
        <begin position="56"/>
        <end position="72"/>
    </location>
</feature>
<comment type="caution">
    <text evidence="2">The sequence shown here is derived from an EMBL/GenBank/DDBJ whole genome shotgun (WGS) entry which is preliminary data.</text>
</comment>
<feature type="compositionally biased region" description="Basic and acidic residues" evidence="1">
    <location>
        <begin position="73"/>
        <end position="84"/>
    </location>
</feature>
<accession>A0ABV0YNK2</accession>
<feature type="compositionally biased region" description="Acidic residues" evidence="1">
    <location>
        <begin position="35"/>
        <end position="47"/>
    </location>
</feature>
<protein>
    <submittedName>
        <fullName evidence="2">Uncharacterized protein</fullName>
    </submittedName>
</protein>
<reference evidence="2 3" key="1">
    <citation type="submission" date="2021-06" db="EMBL/GenBank/DDBJ databases">
        <authorList>
            <person name="Palmer J.M."/>
        </authorList>
    </citation>
    <scope>NUCLEOTIDE SEQUENCE [LARGE SCALE GENOMIC DNA]</scope>
    <source>
        <strain evidence="2 3">AS_MEX2019</strain>
        <tissue evidence="2">Muscle</tissue>
    </source>
</reference>
<dbReference type="EMBL" id="JAHRIP010038574">
    <property type="protein sequence ID" value="MEQ2295423.1"/>
    <property type="molecule type" value="Genomic_DNA"/>
</dbReference>
<evidence type="ECO:0000256" key="1">
    <source>
        <dbReference type="SAM" id="MobiDB-lite"/>
    </source>
</evidence>
<organism evidence="2 3">
    <name type="scientific">Ameca splendens</name>
    <dbReference type="NCBI Taxonomy" id="208324"/>
    <lineage>
        <taxon>Eukaryota</taxon>
        <taxon>Metazoa</taxon>
        <taxon>Chordata</taxon>
        <taxon>Craniata</taxon>
        <taxon>Vertebrata</taxon>
        <taxon>Euteleostomi</taxon>
        <taxon>Actinopterygii</taxon>
        <taxon>Neopterygii</taxon>
        <taxon>Teleostei</taxon>
        <taxon>Neoteleostei</taxon>
        <taxon>Acanthomorphata</taxon>
        <taxon>Ovalentaria</taxon>
        <taxon>Atherinomorphae</taxon>
        <taxon>Cyprinodontiformes</taxon>
        <taxon>Goodeidae</taxon>
        <taxon>Ameca</taxon>
    </lineage>
</organism>
<feature type="region of interest" description="Disordered" evidence="1">
    <location>
        <begin position="34"/>
        <end position="87"/>
    </location>
</feature>
<proteinExistence type="predicted"/>